<evidence type="ECO:0000313" key="1">
    <source>
        <dbReference type="EMBL" id="MBX7500418.1"/>
    </source>
</evidence>
<accession>A0ABS7JS23</accession>
<dbReference type="EMBL" id="JAIGNU010000001">
    <property type="protein sequence ID" value="MBX7500418.1"/>
    <property type="molecule type" value="Genomic_DNA"/>
</dbReference>
<sequence>MALYSLHYTLSGEPKVDARMEYNSDDLEGIFSKLERIQGLSTAVLYEDDKQLGVVRRNAAGIWEIG</sequence>
<dbReference type="Proteomes" id="UP000782554">
    <property type="component" value="Unassembled WGS sequence"/>
</dbReference>
<keyword evidence="2" id="KW-1185">Reference proteome</keyword>
<proteinExistence type="predicted"/>
<evidence type="ECO:0000313" key="2">
    <source>
        <dbReference type="Proteomes" id="UP000782554"/>
    </source>
</evidence>
<gene>
    <name evidence="1" type="ORF">K3181_03025</name>
</gene>
<comment type="caution">
    <text evidence="1">The sequence shown here is derived from an EMBL/GenBank/DDBJ whole genome shotgun (WGS) entry which is preliminary data.</text>
</comment>
<reference evidence="1 2" key="1">
    <citation type="submission" date="2021-08" db="EMBL/GenBank/DDBJ databases">
        <title>Comparative Genomics Analysis of the Genus Qipengyuania Reveals Extensive Genetic Diversity and Metabolic Versatility, Including the Description of Fifteen Novel Species.</title>
        <authorList>
            <person name="Liu Y."/>
        </authorList>
    </citation>
    <scope>NUCLEOTIDE SEQUENCE [LARGE SCALE GENOMIC DNA]</scope>
    <source>
        <strain evidence="1 2">YG27</strain>
    </source>
</reference>
<organism evidence="1 2">
    <name type="scientific">Qipengyuania mesophila</name>
    <dbReference type="NCBI Taxonomy" id="2867246"/>
    <lineage>
        <taxon>Bacteria</taxon>
        <taxon>Pseudomonadati</taxon>
        <taxon>Pseudomonadota</taxon>
        <taxon>Alphaproteobacteria</taxon>
        <taxon>Sphingomonadales</taxon>
        <taxon>Erythrobacteraceae</taxon>
        <taxon>Qipengyuania</taxon>
    </lineage>
</organism>
<protein>
    <submittedName>
        <fullName evidence="1">Uncharacterized protein</fullName>
    </submittedName>
</protein>
<dbReference type="RefSeq" id="WP_221600674.1">
    <property type="nucleotide sequence ID" value="NZ_JAIGNU010000001.1"/>
</dbReference>
<name>A0ABS7JS23_9SPHN</name>